<reference evidence="10" key="1">
    <citation type="submission" date="2017-11" db="EMBL/GenBank/DDBJ databases">
        <title>Complete Genome Sequence of Kyrpidia sp. Strain EA-1, a thermophilic, hydrogen-oxidizing Bacterium, isolated from the Azores.</title>
        <authorList>
            <person name="Reiner J.E."/>
            <person name="Lapp C.J."/>
            <person name="Bunk B."/>
            <person name="Gescher J."/>
        </authorList>
    </citation>
    <scope>NUCLEOTIDE SEQUENCE [LARGE SCALE GENOMIC DNA]</scope>
    <source>
        <strain evidence="10">EA-1</strain>
    </source>
</reference>
<keyword evidence="3" id="KW-1003">Cell membrane</keyword>
<protein>
    <recommendedName>
        <fullName evidence="8">MgtC/SapB/SrpB/YhiD N-terminal domain-containing protein</fullName>
    </recommendedName>
</protein>
<dbReference type="OrthoDB" id="9811198at2"/>
<evidence type="ECO:0000256" key="7">
    <source>
        <dbReference type="SAM" id="Phobius"/>
    </source>
</evidence>
<evidence type="ECO:0000259" key="8">
    <source>
        <dbReference type="Pfam" id="PF02308"/>
    </source>
</evidence>
<evidence type="ECO:0000256" key="4">
    <source>
        <dbReference type="ARBA" id="ARBA00022692"/>
    </source>
</evidence>
<evidence type="ECO:0000256" key="1">
    <source>
        <dbReference type="ARBA" id="ARBA00004651"/>
    </source>
</evidence>
<evidence type="ECO:0000256" key="5">
    <source>
        <dbReference type="ARBA" id="ARBA00022989"/>
    </source>
</evidence>
<dbReference type="GO" id="GO:0005886">
    <property type="term" value="C:plasma membrane"/>
    <property type="evidence" value="ECO:0007669"/>
    <property type="project" value="UniProtKB-SubCell"/>
</dbReference>
<evidence type="ECO:0000256" key="2">
    <source>
        <dbReference type="ARBA" id="ARBA00009298"/>
    </source>
</evidence>
<dbReference type="KEGG" id="kyr:CVV65_05225"/>
<comment type="subcellular location">
    <subcellularLocation>
        <location evidence="1">Cell membrane</location>
        <topology evidence="1">Multi-pass membrane protein</topology>
    </subcellularLocation>
</comment>
<feature type="transmembrane region" description="Helical" evidence="7">
    <location>
        <begin position="52"/>
        <end position="71"/>
    </location>
</feature>
<sequence length="176" mass="18506">MDLLQELSREAAVIGPMVLRLLIAFVAGAIIGAERELHVRSEHGKGAGFRTYSLVTFGSCLYALASTYGFAATSGGGVDPGRVAAQVVTGIGFLGAGTILKDPSGMVRGLTTAAGLWVAAAIGLLIGAGLYFTGLFAAVLVYIILRFHDLFPNFPLFRRLEEMNREESGDKGADDP</sequence>
<dbReference type="EMBL" id="CP024955">
    <property type="protein sequence ID" value="ATY86441.1"/>
    <property type="molecule type" value="Genomic_DNA"/>
</dbReference>
<evidence type="ECO:0000256" key="6">
    <source>
        <dbReference type="ARBA" id="ARBA00023136"/>
    </source>
</evidence>
<dbReference type="PANTHER" id="PTHR33778">
    <property type="entry name" value="PROTEIN MGTC"/>
    <property type="match status" value="1"/>
</dbReference>
<evidence type="ECO:0000256" key="3">
    <source>
        <dbReference type="ARBA" id="ARBA00022475"/>
    </source>
</evidence>
<proteinExistence type="inferred from homology"/>
<dbReference type="RefSeq" id="WP_100669202.1">
    <property type="nucleotide sequence ID" value="NZ_CP024955.1"/>
</dbReference>
<gene>
    <name evidence="9" type="ORF">CVV65_05225</name>
</gene>
<feature type="domain" description="MgtC/SapB/SrpB/YhiD N-terminal" evidence="8">
    <location>
        <begin position="21"/>
        <end position="148"/>
    </location>
</feature>
<accession>A0A2K8NAU2</accession>
<dbReference type="PANTHER" id="PTHR33778:SF1">
    <property type="entry name" value="MAGNESIUM TRANSPORTER YHID-RELATED"/>
    <property type="match status" value="1"/>
</dbReference>
<keyword evidence="6 7" id="KW-0472">Membrane</keyword>
<keyword evidence="4 7" id="KW-0812">Transmembrane</keyword>
<keyword evidence="10" id="KW-1185">Reference proteome</keyword>
<feature type="transmembrane region" description="Helical" evidence="7">
    <location>
        <begin position="12"/>
        <end position="31"/>
    </location>
</feature>
<evidence type="ECO:0000313" key="10">
    <source>
        <dbReference type="Proteomes" id="UP000231932"/>
    </source>
</evidence>
<dbReference type="PRINTS" id="PR01837">
    <property type="entry name" value="MGTCSAPBPROT"/>
</dbReference>
<organism evidence="9 10">
    <name type="scientific">Kyrpidia spormannii</name>
    <dbReference type="NCBI Taxonomy" id="2055160"/>
    <lineage>
        <taxon>Bacteria</taxon>
        <taxon>Bacillati</taxon>
        <taxon>Bacillota</taxon>
        <taxon>Bacilli</taxon>
        <taxon>Bacillales</taxon>
        <taxon>Alicyclobacillaceae</taxon>
        <taxon>Kyrpidia</taxon>
    </lineage>
</organism>
<feature type="transmembrane region" description="Helical" evidence="7">
    <location>
        <begin position="83"/>
        <end position="100"/>
    </location>
</feature>
<keyword evidence="5 7" id="KW-1133">Transmembrane helix</keyword>
<dbReference type="AlphaFoldDB" id="A0A2K8NAU2"/>
<dbReference type="Proteomes" id="UP000231932">
    <property type="component" value="Chromosome"/>
</dbReference>
<dbReference type="Pfam" id="PF02308">
    <property type="entry name" value="MgtC"/>
    <property type="match status" value="1"/>
</dbReference>
<dbReference type="InterPro" id="IPR049177">
    <property type="entry name" value="MgtC_SapB_SrpB_YhiD_N"/>
</dbReference>
<evidence type="ECO:0000313" key="9">
    <source>
        <dbReference type="EMBL" id="ATY86441.1"/>
    </source>
</evidence>
<feature type="transmembrane region" description="Helical" evidence="7">
    <location>
        <begin position="112"/>
        <end position="145"/>
    </location>
</feature>
<name>A0A2K8NAU2_9BACL</name>
<dbReference type="InterPro" id="IPR003416">
    <property type="entry name" value="MgtC/SapB/SrpB/YhiD_fam"/>
</dbReference>
<comment type="similarity">
    <text evidence="2">Belongs to the MgtC/SapB family.</text>
</comment>